<proteinExistence type="predicted"/>
<protein>
    <recommendedName>
        <fullName evidence="4">Histidine kinase/HSP90-like ATPase domain-containing protein</fullName>
    </recommendedName>
</protein>
<sequence length="89" mass="9304">MTTIRLAAERRLAALLPERQATTARVEVRVRDGALHVAVRDDGRSGVEWVPGVGISSMRERAQQVGGTLRASATGSGGLVETSLPLGPG</sequence>
<dbReference type="EMBL" id="JAERSG010000001">
    <property type="protein sequence ID" value="MBL0746775.1"/>
    <property type="molecule type" value="Genomic_DNA"/>
</dbReference>
<evidence type="ECO:0000256" key="1">
    <source>
        <dbReference type="SAM" id="MobiDB-lite"/>
    </source>
</evidence>
<dbReference type="RefSeq" id="WP_201933663.1">
    <property type="nucleotide sequence ID" value="NZ_JAERSG010000001.1"/>
</dbReference>
<reference evidence="2 3" key="1">
    <citation type="submission" date="2021-01" db="EMBL/GenBank/DDBJ databases">
        <title>Genome seq and assembly of Nocardiodes sp. G10.</title>
        <authorList>
            <person name="Chhetri G."/>
        </authorList>
    </citation>
    <scope>NUCLEOTIDE SEQUENCE [LARGE SCALE GENOMIC DNA]</scope>
    <source>
        <strain evidence="2 3">G10</strain>
    </source>
</reference>
<dbReference type="Gene3D" id="3.30.565.10">
    <property type="entry name" value="Histidine kinase-like ATPase, C-terminal domain"/>
    <property type="match status" value="1"/>
</dbReference>
<organism evidence="2 3">
    <name type="scientific">Nocardioides baculatus</name>
    <dbReference type="NCBI Taxonomy" id="2801337"/>
    <lineage>
        <taxon>Bacteria</taxon>
        <taxon>Bacillati</taxon>
        <taxon>Actinomycetota</taxon>
        <taxon>Actinomycetes</taxon>
        <taxon>Propionibacteriales</taxon>
        <taxon>Nocardioidaceae</taxon>
        <taxon>Nocardioides</taxon>
    </lineage>
</organism>
<evidence type="ECO:0000313" key="2">
    <source>
        <dbReference type="EMBL" id="MBL0746775.1"/>
    </source>
</evidence>
<feature type="region of interest" description="Disordered" evidence="1">
    <location>
        <begin position="66"/>
        <end position="89"/>
    </location>
</feature>
<accession>A0ABS1L513</accession>
<name>A0ABS1L513_9ACTN</name>
<evidence type="ECO:0000313" key="3">
    <source>
        <dbReference type="Proteomes" id="UP000636918"/>
    </source>
</evidence>
<keyword evidence="3" id="KW-1185">Reference proteome</keyword>
<dbReference type="InterPro" id="IPR036890">
    <property type="entry name" value="HATPase_C_sf"/>
</dbReference>
<comment type="caution">
    <text evidence="2">The sequence shown here is derived from an EMBL/GenBank/DDBJ whole genome shotgun (WGS) entry which is preliminary data.</text>
</comment>
<dbReference type="SUPFAM" id="SSF55874">
    <property type="entry name" value="ATPase domain of HSP90 chaperone/DNA topoisomerase II/histidine kinase"/>
    <property type="match status" value="1"/>
</dbReference>
<dbReference type="Proteomes" id="UP000636918">
    <property type="component" value="Unassembled WGS sequence"/>
</dbReference>
<gene>
    <name evidence="2" type="ORF">JI751_04065</name>
</gene>
<evidence type="ECO:0008006" key="4">
    <source>
        <dbReference type="Google" id="ProtNLM"/>
    </source>
</evidence>